<feature type="transmembrane region" description="Helical" evidence="2">
    <location>
        <begin position="346"/>
        <end position="368"/>
    </location>
</feature>
<feature type="region of interest" description="Disordered" evidence="1">
    <location>
        <begin position="204"/>
        <end position="224"/>
    </location>
</feature>
<dbReference type="EMBL" id="BAAAPC010000002">
    <property type="protein sequence ID" value="GAA1983781.1"/>
    <property type="molecule type" value="Genomic_DNA"/>
</dbReference>
<evidence type="ECO:0000256" key="1">
    <source>
        <dbReference type="SAM" id="MobiDB-lite"/>
    </source>
</evidence>
<keyword evidence="2" id="KW-0812">Transmembrane</keyword>
<reference evidence="4 5" key="1">
    <citation type="journal article" date="2019" name="Int. J. Syst. Evol. Microbiol.">
        <title>The Global Catalogue of Microorganisms (GCM) 10K type strain sequencing project: providing services to taxonomists for standard genome sequencing and annotation.</title>
        <authorList>
            <consortium name="The Broad Institute Genomics Platform"/>
            <consortium name="The Broad Institute Genome Sequencing Center for Infectious Disease"/>
            <person name="Wu L."/>
            <person name="Ma J."/>
        </authorList>
    </citation>
    <scope>NUCLEOTIDE SEQUENCE [LARGE SCALE GENOMIC DNA]</scope>
    <source>
        <strain evidence="4 5">JCM 15313</strain>
    </source>
</reference>
<keyword evidence="3" id="KW-0732">Signal</keyword>
<dbReference type="Proteomes" id="UP001501585">
    <property type="component" value="Unassembled WGS sequence"/>
</dbReference>
<evidence type="ECO:0000313" key="5">
    <source>
        <dbReference type="Proteomes" id="UP001501585"/>
    </source>
</evidence>
<name>A0ABN2SC55_9ACTN</name>
<protein>
    <recommendedName>
        <fullName evidence="6">LPXTG cell wall anchor domain-containing protein</fullName>
    </recommendedName>
</protein>
<keyword evidence="2" id="KW-0472">Membrane</keyword>
<feature type="compositionally biased region" description="Basic and acidic residues" evidence="1">
    <location>
        <begin position="288"/>
        <end position="303"/>
    </location>
</feature>
<feature type="compositionally biased region" description="Gly residues" evidence="1">
    <location>
        <begin position="306"/>
        <end position="320"/>
    </location>
</feature>
<sequence length="383" mass="38268">MSRTMTRTAAGFAVATFVGLGSVLSAPLALADTPAEKPEVNAEGAGAESGEKQDAGKDTSAEGGKETTTPDGDSDADASGDADKAEDTGAGDKGEDKGDKDETAAEEQPPENVDPEPLTLDTDIEEELDFEGEHIAQKSYAYTCKAGTQTDSAKILWTLAHSGDGKTGDPYVWAAGVDNVPYFYADEPVTKGTFSGALNLGGAAAPQKSLTTTSTAEGPVDEDGSFPIDSYNFDGTSGTITPLKPGKLTFTPGTVTAKIEQASGTVTTTCTPSEEPAALASVAITGKDMSDKDNGSDADKNKDAGTGSGGEKGDGSGSGSDGDKNKEADTSKPANEAGSSLPVTGAALGGLVAAGVAALGGGGAALYLSRKRKAATADVTDAS</sequence>
<keyword evidence="5" id="KW-1185">Reference proteome</keyword>
<organism evidence="4 5">
    <name type="scientific">Nocardiopsis rhodophaea</name>
    <dbReference type="NCBI Taxonomy" id="280238"/>
    <lineage>
        <taxon>Bacteria</taxon>
        <taxon>Bacillati</taxon>
        <taxon>Actinomycetota</taxon>
        <taxon>Actinomycetes</taxon>
        <taxon>Streptosporangiales</taxon>
        <taxon>Nocardiopsidaceae</taxon>
        <taxon>Nocardiopsis</taxon>
    </lineage>
</organism>
<feature type="compositionally biased region" description="Basic and acidic residues" evidence="1">
    <location>
        <begin position="49"/>
        <end position="65"/>
    </location>
</feature>
<feature type="region of interest" description="Disordered" evidence="1">
    <location>
        <begin position="33"/>
        <end position="119"/>
    </location>
</feature>
<feature type="compositionally biased region" description="Basic and acidic residues" evidence="1">
    <location>
        <begin position="321"/>
        <end position="330"/>
    </location>
</feature>
<feature type="signal peptide" evidence="3">
    <location>
        <begin position="1"/>
        <end position="31"/>
    </location>
</feature>
<evidence type="ECO:0000256" key="3">
    <source>
        <dbReference type="SAM" id="SignalP"/>
    </source>
</evidence>
<feature type="chain" id="PRO_5045673751" description="LPXTG cell wall anchor domain-containing protein" evidence="3">
    <location>
        <begin position="32"/>
        <end position="383"/>
    </location>
</feature>
<evidence type="ECO:0000256" key="2">
    <source>
        <dbReference type="SAM" id="Phobius"/>
    </source>
</evidence>
<proteinExistence type="predicted"/>
<feature type="region of interest" description="Disordered" evidence="1">
    <location>
        <begin position="287"/>
        <end position="343"/>
    </location>
</feature>
<gene>
    <name evidence="4" type="ORF">GCM10009799_06480</name>
</gene>
<feature type="compositionally biased region" description="Basic and acidic residues" evidence="1">
    <location>
        <begin position="81"/>
        <end position="103"/>
    </location>
</feature>
<accession>A0ABN2SC55</accession>
<evidence type="ECO:0008006" key="6">
    <source>
        <dbReference type="Google" id="ProtNLM"/>
    </source>
</evidence>
<evidence type="ECO:0000313" key="4">
    <source>
        <dbReference type="EMBL" id="GAA1983781.1"/>
    </source>
</evidence>
<keyword evidence="2" id="KW-1133">Transmembrane helix</keyword>
<comment type="caution">
    <text evidence="4">The sequence shown here is derived from an EMBL/GenBank/DDBJ whole genome shotgun (WGS) entry which is preliminary data.</text>
</comment>